<sequence length="1033" mass="118686">MNSRFHEFFLLRRPALSLSSLLAFNKSIDANPEQYTDIMMDRFLTREFQEALFLASADLYYSFEKIMQGDYQGDAKPIYRALYRYFVRMSSRPTPFGTMAGVCTGEISAEPTKISFPESAKMVTKTQLSFTALARLSRAIASMPNILPHLTLCSNTSLYRFQNIYRYIRRSGRDNDRFNQLEVESNSYLDLVLAQSKTPVPFGDLTAALINAGLDHSNAQQLITTLFEQQLLYSEIDAGPIQQNGLDRLLRSLEKIPSAASIIKDLHKIKYIISRRTGINVICERLHPVILKYCPDIRADQILFVNSTLQAESCKINQKPVAIIQNELDELVPLSSPTVNNELDNFTGELFRRYQTRPVLLLEALDPDTGIGYGNRSFSGDSSVTDVTDASTGPNDQFYYNNSQLEDLRLTLYEQSISQQTQKVHIRKKHLPKASKQSHRANDGTYLMGKFIADSQKNLDNGKFKFSLSAMGSASSFNLMARFCSDDNELTGLVSQAISCEELVDAEVIYAEINHIPSDKEGNILSRPHLRKYEITYLSVSKTAKENQVTPDDLYLYTPDGKQLVLWSKSHDKRVIPRLTSAHNFANGLPVYRLLCDLARQNAAPVFNWHWGHFSGKDFLPRIEYKHIIVSVAQWRVSMEMLPEAHRKNTSVQQLRELLKKRRIPRLIQIADGDQLLLVDCDSTVSLDMLLSMLRRRRKLRLTEFIEPAVQSFMVAGGESYSHEVIVPFKGNTSLSWPKVTAPKVSNSTRQYATGSEWIYVKVYMAPSLADQILTENFLPFLTHLLGQAAIKKWFFVRYNDPGYHLRIRIFAGDDKNRVFEILRLFCDQLHVLLKASKIEKFVIDTYERELERYALIEYHLTETLFYYDSLSVCQLLSLSNKGAIPKWQIAIRSIDFILNSLGYNLQQKRAFVQAVHGSFYVEFQSQQPLIYQMDKSYRSHISQVQFTLSNNPENLLKHQIDECLQPSLDHYRHISSRLQDAPGAETYISSVVHMFLNRLFSDSHRKLEFLVYHYLKKYYDSIYFKLKTVTIL</sequence>
<dbReference type="Pfam" id="PF04738">
    <property type="entry name" value="Lant_dehydr_N"/>
    <property type="match status" value="1"/>
</dbReference>
<name>A0A3D8Y9P3_9BACT</name>
<keyword evidence="4" id="KW-1185">Reference proteome</keyword>
<dbReference type="AlphaFoldDB" id="A0A3D8Y9P3"/>
<dbReference type="OrthoDB" id="1273722at2"/>
<gene>
    <name evidence="3" type="ORF">DSL64_16045</name>
</gene>
<organism evidence="3 4">
    <name type="scientific">Dyadobacter luteus</name>
    <dbReference type="NCBI Taxonomy" id="2259619"/>
    <lineage>
        <taxon>Bacteria</taxon>
        <taxon>Pseudomonadati</taxon>
        <taxon>Bacteroidota</taxon>
        <taxon>Cytophagia</taxon>
        <taxon>Cytophagales</taxon>
        <taxon>Spirosomataceae</taxon>
        <taxon>Dyadobacter</taxon>
    </lineage>
</organism>
<feature type="domain" description="Thiopeptide-type bacteriocin biosynthesis" evidence="2">
    <location>
        <begin position="758"/>
        <end position="1020"/>
    </location>
</feature>
<dbReference type="InterPro" id="IPR006827">
    <property type="entry name" value="Lant_deHydtase_N"/>
</dbReference>
<evidence type="ECO:0008006" key="5">
    <source>
        <dbReference type="Google" id="ProtNLM"/>
    </source>
</evidence>
<dbReference type="Pfam" id="PF14028">
    <property type="entry name" value="Lant_dehydr_C"/>
    <property type="match status" value="1"/>
</dbReference>
<protein>
    <recommendedName>
        <fullName evidence="5">Lantibiotic dehydratase</fullName>
    </recommendedName>
</protein>
<evidence type="ECO:0000313" key="4">
    <source>
        <dbReference type="Proteomes" id="UP000256373"/>
    </source>
</evidence>
<proteinExistence type="predicted"/>
<feature type="domain" description="Lantibiotic dehydratase N-terminal" evidence="1">
    <location>
        <begin position="46"/>
        <end position="690"/>
    </location>
</feature>
<dbReference type="EMBL" id="QNUL01000012">
    <property type="protein sequence ID" value="REA60183.1"/>
    <property type="molecule type" value="Genomic_DNA"/>
</dbReference>
<accession>A0A3D8Y9P3</accession>
<dbReference type="InterPro" id="IPR023809">
    <property type="entry name" value="Thiopep_bacteriocin_synth_dom"/>
</dbReference>
<dbReference type="NCBIfam" id="TIGR03891">
    <property type="entry name" value="thiopep_ocin"/>
    <property type="match status" value="1"/>
</dbReference>
<evidence type="ECO:0000259" key="2">
    <source>
        <dbReference type="Pfam" id="PF14028"/>
    </source>
</evidence>
<reference evidence="3 4" key="1">
    <citation type="submission" date="2018-07" db="EMBL/GenBank/DDBJ databases">
        <title>Dyadobacter roseus sp. nov., isolated from rose rhizosphere soil.</title>
        <authorList>
            <person name="Chen L."/>
        </authorList>
    </citation>
    <scope>NUCLEOTIDE SEQUENCE [LARGE SCALE GENOMIC DNA]</scope>
    <source>
        <strain evidence="3 4">RS19</strain>
    </source>
</reference>
<dbReference type="Proteomes" id="UP000256373">
    <property type="component" value="Unassembled WGS sequence"/>
</dbReference>
<evidence type="ECO:0000259" key="1">
    <source>
        <dbReference type="Pfam" id="PF04738"/>
    </source>
</evidence>
<evidence type="ECO:0000313" key="3">
    <source>
        <dbReference type="EMBL" id="REA60183.1"/>
    </source>
</evidence>
<dbReference type="RefSeq" id="WP_115831928.1">
    <property type="nucleotide sequence ID" value="NZ_QNUL01000012.1"/>
</dbReference>
<comment type="caution">
    <text evidence="3">The sequence shown here is derived from an EMBL/GenBank/DDBJ whole genome shotgun (WGS) entry which is preliminary data.</text>
</comment>